<protein>
    <recommendedName>
        <fullName evidence="3">ubiquitinyl hydrolase 1</fullName>
        <ecNumber evidence="3">3.4.19.12</ecNumber>
    </recommendedName>
</protein>
<dbReference type="InterPro" id="IPR006615">
    <property type="entry name" value="Pept_C19_DUSP"/>
</dbReference>
<dbReference type="Pfam" id="PF00443">
    <property type="entry name" value="UCH"/>
    <property type="match status" value="1"/>
</dbReference>
<dbReference type="SMART" id="SM00695">
    <property type="entry name" value="DUSP"/>
    <property type="match status" value="1"/>
</dbReference>
<dbReference type="InterPro" id="IPR035927">
    <property type="entry name" value="DUSP-like_sf"/>
</dbReference>
<dbReference type="Proteomes" id="UP000054498">
    <property type="component" value="Unassembled WGS sequence"/>
</dbReference>
<evidence type="ECO:0000256" key="2">
    <source>
        <dbReference type="ARBA" id="ARBA00009085"/>
    </source>
</evidence>
<dbReference type="KEGG" id="mng:MNEG_13683"/>
<feature type="compositionally biased region" description="Low complexity" evidence="8">
    <location>
        <begin position="65"/>
        <end position="93"/>
    </location>
</feature>
<dbReference type="EC" id="3.4.19.12" evidence="3"/>
<dbReference type="InterPro" id="IPR028889">
    <property type="entry name" value="USP"/>
</dbReference>
<feature type="compositionally biased region" description="Pro residues" evidence="8">
    <location>
        <begin position="94"/>
        <end position="104"/>
    </location>
</feature>
<dbReference type="STRING" id="145388.A0A0D2LRI4"/>
<evidence type="ECO:0000256" key="3">
    <source>
        <dbReference type="ARBA" id="ARBA00012759"/>
    </source>
</evidence>
<feature type="compositionally biased region" description="Polar residues" evidence="8">
    <location>
        <begin position="1"/>
        <end position="13"/>
    </location>
</feature>
<feature type="region of interest" description="Disordered" evidence="8">
    <location>
        <begin position="1"/>
        <end position="38"/>
    </location>
</feature>
<evidence type="ECO:0000259" key="10">
    <source>
        <dbReference type="PROSITE" id="PS51283"/>
    </source>
</evidence>
<reference evidence="11 12" key="1">
    <citation type="journal article" date="2013" name="BMC Genomics">
        <title>Reconstruction of the lipid metabolism for the microalga Monoraphidium neglectum from its genome sequence reveals characteristics suitable for biofuel production.</title>
        <authorList>
            <person name="Bogen C."/>
            <person name="Al-Dilaimi A."/>
            <person name="Albersmeier A."/>
            <person name="Wichmann J."/>
            <person name="Grundmann M."/>
            <person name="Rupp O."/>
            <person name="Lauersen K.J."/>
            <person name="Blifernez-Klassen O."/>
            <person name="Kalinowski J."/>
            <person name="Goesmann A."/>
            <person name="Mussgnug J.H."/>
            <person name="Kruse O."/>
        </authorList>
    </citation>
    <scope>NUCLEOTIDE SEQUENCE [LARGE SCALE GENOMIC DNA]</scope>
    <source>
        <strain evidence="11 12">SAG 48.87</strain>
    </source>
</reference>
<evidence type="ECO:0000313" key="12">
    <source>
        <dbReference type="Proteomes" id="UP000054498"/>
    </source>
</evidence>
<feature type="compositionally biased region" description="Gly residues" evidence="8">
    <location>
        <begin position="280"/>
        <end position="290"/>
    </location>
</feature>
<feature type="domain" description="USP" evidence="9">
    <location>
        <begin position="327"/>
        <end position="451"/>
    </location>
</feature>
<feature type="compositionally biased region" description="Low complexity" evidence="8">
    <location>
        <begin position="291"/>
        <end position="308"/>
    </location>
</feature>
<keyword evidence="7" id="KW-0788">Thiol protease</keyword>
<keyword evidence="6 11" id="KW-0378">Hydrolase</keyword>
<name>A0A0D2LRI4_9CHLO</name>
<dbReference type="PROSITE" id="PS51283">
    <property type="entry name" value="DUSP"/>
    <property type="match status" value="1"/>
</dbReference>
<dbReference type="InterPro" id="IPR018200">
    <property type="entry name" value="USP_CS"/>
</dbReference>
<dbReference type="AlphaFoldDB" id="A0A0D2LRI4"/>
<dbReference type="Gene3D" id="3.90.70.10">
    <property type="entry name" value="Cysteine proteinases"/>
    <property type="match status" value="1"/>
</dbReference>
<keyword evidence="12" id="KW-1185">Reference proteome</keyword>
<dbReference type="GO" id="GO:0004843">
    <property type="term" value="F:cysteine-type deubiquitinase activity"/>
    <property type="evidence" value="ECO:0007669"/>
    <property type="project" value="UniProtKB-EC"/>
</dbReference>
<dbReference type="SUPFAM" id="SSF54001">
    <property type="entry name" value="Cysteine proteinases"/>
    <property type="match status" value="1"/>
</dbReference>
<dbReference type="InterPro" id="IPR050185">
    <property type="entry name" value="Ub_carboxyl-term_hydrolase"/>
</dbReference>
<dbReference type="GO" id="GO:0016579">
    <property type="term" value="P:protein deubiquitination"/>
    <property type="evidence" value="ECO:0007669"/>
    <property type="project" value="InterPro"/>
</dbReference>
<dbReference type="Pfam" id="PF06337">
    <property type="entry name" value="DUSP"/>
    <property type="match status" value="1"/>
</dbReference>
<dbReference type="GO" id="GO:0006508">
    <property type="term" value="P:proteolysis"/>
    <property type="evidence" value="ECO:0007669"/>
    <property type="project" value="UniProtKB-KW"/>
</dbReference>
<evidence type="ECO:0000313" key="11">
    <source>
        <dbReference type="EMBL" id="KIY94279.1"/>
    </source>
</evidence>
<accession>A0A0D2LRI4</accession>
<dbReference type="Gene3D" id="3.30.2230.10">
    <property type="entry name" value="DUSP-like"/>
    <property type="match status" value="1"/>
</dbReference>
<dbReference type="EMBL" id="KK104199">
    <property type="protein sequence ID" value="KIY94279.1"/>
    <property type="molecule type" value="Genomic_DNA"/>
</dbReference>
<evidence type="ECO:0000256" key="5">
    <source>
        <dbReference type="ARBA" id="ARBA00022786"/>
    </source>
</evidence>
<comment type="catalytic activity">
    <reaction evidence="1">
        <text>Thiol-dependent hydrolysis of ester, thioester, amide, peptide and isopeptide bonds formed by the C-terminal Gly of ubiquitin (a 76-residue protein attached to proteins as an intracellular targeting signal).</text>
        <dbReference type="EC" id="3.4.19.12"/>
    </reaction>
</comment>
<gene>
    <name evidence="11" type="ORF">MNEG_13683</name>
</gene>
<evidence type="ECO:0000259" key="9">
    <source>
        <dbReference type="PROSITE" id="PS50235"/>
    </source>
</evidence>
<evidence type="ECO:0000256" key="1">
    <source>
        <dbReference type="ARBA" id="ARBA00000707"/>
    </source>
</evidence>
<proteinExistence type="inferred from homology"/>
<dbReference type="PROSITE" id="PS50235">
    <property type="entry name" value="USP_3"/>
    <property type="match status" value="1"/>
</dbReference>
<organism evidence="11 12">
    <name type="scientific">Monoraphidium neglectum</name>
    <dbReference type="NCBI Taxonomy" id="145388"/>
    <lineage>
        <taxon>Eukaryota</taxon>
        <taxon>Viridiplantae</taxon>
        <taxon>Chlorophyta</taxon>
        <taxon>core chlorophytes</taxon>
        <taxon>Chlorophyceae</taxon>
        <taxon>CS clade</taxon>
        <taxon>Sphaeropleales</taxon>
        <taxon>Selenastraceae</taxon>
        <taxon>Monoraphidium</taxon>
    </lineage>
</organism>
<evidence type="ECO:0000256" key="8">
    <source>
        <dbReference type="SAM" id="MobiDB-lite"/>
    </source>
</evidence>
<dbReference type="Gene3D" id="3.10.20.90">
    <property type="entry name" value="Phosphatidylinositol 3-kinase Catalytic Subunit, Chain A, domain 1"/>
    <property type="match status" value="1"/>
</dbReference>
<feature type="region of interest" description="Disordered" evidence="8">
    <location>
        <begin position="56"/>
        <end position="104"/>
    </location>
</feature>
<evidence type="ECO:0000256" key="4">
    <source>
        <dbReference type="ARBA" id="ARBA00022670"/>
    </source>
</evidence>
<dbReference type="InterPro" id="IPR038765">
    <property type="entry name" value="Papain-like_cys_pep_sf"/>
</dbReference>
<evidence type="ECO:0000256" key="6">
    <source>
        <dbReference type="ARBA" id="ARBA00022801"/>
    </source>
</evidence>
<keyword evidence="5" id="KW-0833">Ubl conjugation pathway</keyword>
<feature type="domain" description="DUSP" evidence="10">
    <location>
        <begin position="18"/>
        <end position="166"/>
    </location>
</feature>
<dbReference type="PANTHER" id="PTHR21646">
    <property type="entry name" value="UBIQUITIN CARBOXYL-TERMINAL HYDROLASE"/>
    <property type="match status" value="1"/>
</dbReference>
<dbReference type="InterPro" id="IPR001394">
    <property type="entry name" value="Peptidase_C19_UCH"/>
</dbReference>
<dbReference type="RefSeq" id="XP_013893299.1">
    <property type="nucleotide sequence ID" value="XM_014037845.1"/>
</dbReference>
<dbReference type="PANTHER" id="PTHR21646:SF24">
    <property type="entry name" value="UBIQUITIN CARBOXYL-TERMINAL HYDROLASE"/>
    <property type="match status" value="1"/>
</dbReference>
<evidence type="ECO:0000256" key="7">
    <source>
        <dbReference type="ARBA" id="ARBA00022807"/>
    </source>
</evidence>
<dbReference type="SUPFAM" id="SSF143791">
    <property type="entry name" value="DUSP-like"/>
    <property type="match status" value="1"/>
</dbReference>
<feature type="region of interest" description="Disordered" evidence="8">
    <location>
        <begin position="280"/>
        <end position="311"/>
    </location>
</feature>
<keyword evidence="4" id="KW-0645">Protease</keyword>
<dbReference type="GeneID" id="25731170"/>
<sequence>MRQSDGGSSSSDTPLPPPGAREQAEEVEAAEQGPVAEGDRVYLIAADWWEEWRQFSGYHAPNGPPQNADADADAGAVADGADGAGDAAAGAPADAPPSPAPPPGRIENRALLDFAGPIHLGSSGLSGPSLKQELEAGKDYVVVSDKTWRLVTLWYGGGPAIERTAVLEGLAPHAKKPRINLCPMRLEVWCHNEKGCKYLEADAAGTVAELKARACALFKVQEVDVRIWDYFQHSKYKDLEGCLDQKLPDARIMEDQPILLEDKDAPEEDARGPPPVIQLGGSGFASGAAGGSPRAGSGSGRLPGPSFRLGTSEDALNERANARPGLAGLQNLGNTCFMNSSLQCLMHAAPVLKTGRRPWAAWRRRRRRSGLKEWSGPGAAVFLTGAYEADVNTSNPLGMKGELAHAFGKLVGHLWRGGVGAVVPRGFKSSLAQFAPQFSGYQQHDSQEGCA</sequence>
<dbReference type="OrthoDB" id="292964at2759"/>
<dbReference type="PROSITE" id="PS00972">
    <property type="entry name" value="USP_1"/>
    <property type="match status" value="1"/>
</dbReference>
<comment type="similarity">
    <text evidence="2">Belongs to the peptidase C19 family.</text>
</comment>